<organism evidence="1 2">
    <name type="scientific">Neisseria cinerea ATCC 14685</name>
    <dbReference type="NCBI Taxonomy" id="546262"/>
    <lineage>
        <taxon>Bacteria</taxon>
        <taxon>Pseudomonadati</taxon>
        <taxon>Pseudomonadota</taxon>
        <taxon>Betaproteobacteria</taxon>
        <taxon>Neisseriales</taxon>
        <taxon>Neisseriaceae</taxon>
        <taxon>Neisseria</taxon>
    </lineage>
</organism>
<dbReference type="EMBL" id="ACDY02000001">
    <property type="protein sequence ID" value="EEZ72812.1"/>
    <property type="molecule type" value="Genomic_DNA"/>
</dbReference>
<protein>
    <submittedName>
        <fullName evidence="1">Uncharacterized protein</fullName>
    </submittedName>
</protein>
<gene>
    <name evidence="1" type="ORF">NEICINOT_03246</name>
</gene>
<dbReference type="Proteomes" id="UP000003294">
    <property type="component" value="Unassembled WGS sequence"/>
</dbReference>
<comment type="caution">
    <text evidence="1">The sequence shown here is derived from an EMBL/GenBank/DDBJ whole genome shotgun (WGS) entry which is preliminary data.</text>
</comment>
<evidence type="ECO:0000313" key="2">
    <source>
        <dbReference type="Proteomes" id="UP000003294"/>
    </source>
</evidence>
<evidence type="ECO:0000313" key="1">
    <source>
        <dbReference type="EMBL" id="EEZ72812.1"/>
    </source>
</evidence>
<reference evidence="1 2" key="1">
    <citation type="submission" date="2009-10" db="EMBL/GenBank/DDBJ databases">
        <authorList>
            <person name="Weinstock G."/>
            <person name="Sodergren E."/>
            <person name="Clifton S."/>
            <person name="Fulton L."/>
            <person name="Fulton B."/>
            <person name="Courtney L."/>
            <person name="Fronick C."/>
            <person name="Harrison M."/>
            <person name="Strong C."/>
            <person name="Farmer C."/>
            <person name="Delahaunty K."/>
            <person name="Markovic C."/>
            <person name="Hall O."/>
            <person name="Minx P."/>
            <person name="Tomlinson C."/>
            <person name="Mitreva M."/>
            <person name="Nelson J."/>
            <person name="Hou S."/>
            <person name="Wollam A."/>
            <person name="Pepin K.H."/>
            <person name="Johnson M."/>
            <person name="Bhonagiri V."/>
            <person name="Nash W.E."/>
            <person name="Warren W."/>
            <person name="Chinwalla A."/>
            <person name="Mardis E.R."/>
            <person name="Wilson R.K."/>
        </authorList>
    </citation>
    <scope>NUCLEOTIDE SEQUENCE [LARGE SCALE GENOMIC DNA]</scope>
    <source>
        <strain evidence="1 2">ATCC 14685</strain>
    </source>
</reference>
<dbReference type="STRING" id="546262.NEICINOT_03246"/>
<accession>D0W0S9</accession>
<sequence length="40" mass="4818">MPFELLFRRHSFSLTCPYRQIVKLYYIGQYNSSIFVKTGL</sequence>
<dbReference type="AlphaFoldDB" id="D0W0S9"/>
<proteinExistence type="predicted"/>
<name>D0W0S9_NEICI</name>